<organism evidence="7 8">
    <name type="scientific">Tuber borchii</name>
    <name type="common">White truffle</name>
    <dbReference type="NCBI Taxonomy" id="42251"/>
    <lineage>
        <taxon>Eukaryota</taxon>
        <taxon>Fungi</taxon>
        <taxon>Dikarya</taxon>
        <taxon>Ascomycota</taxon>
        <taxon>Pezizomycotina</taxon>
        <taxon>Pezizomycetes</taxon>
        <taxon>Pezizales</taxon>
        <taxon>Tuberaceae</taxon>
        <taxon>Tuber</taxon>
    </lineage>
</organism>
<evidence type="ECO:0000256" key="2">
    <source>
        <dbReference type="ARBA" id="ARBA00004240"/>
    </source>
</evidence>
<name>A0A2T7A6S3_TUBBO</name>
<evidence type="ECO:0000313" key="7">
    <source>
        <dbReference type="EMBL" id="PUU83418.1"/>
    </source>
</evidence>
<dbReference type="EMBL" id="NESQ01000012">
    <property type="protein sequence ID" value="PUU83418.1"/>
    <property type="molecule type" value="Genomic_DNA"/>
</dbReference>
<dbReference type="GO" id="GO:0016020">
    <property type="term" value="C:membrane"/>
    <property type="evidence" value="ECO:0007669"/>
    <property type="project" value="UniProtKB-SubCell"/>
</dbReference>
<keyword evidence="8" id="KW-1185">Reference proteome</keyword>
<evidence type="ECO:0000256" key="4">
    <source>
        <dbReference type="ARBA" id="ARBA00022824"/>
    </source>
</evidence>
<dbReference type="InterPro" id="IPR052374">
    <property type="entry name" value="SERAC1"/>
</dbReference>
<accession>A0A2T7A6S3</accession>
<keyword evidence="4" id="KW-0256">Endoplasmic reticulum</keyword>
<proteinExistence type="predicted"/>
<dbReference type="PANTHER" id="PTHR48182">
    <property type="entry name" value="PROTEIN SERAC1"/>
    <property type="match status" value="1"/>
</dbReference>
<dbReference type="AlphaFoldDB" id="A0A2T7A6S3"/>
<evidence type="ECO:0000256" key="6">
    <source>
        <dbReference type="ARBA" id="ARBA00023136"/>
    </source>
</evidence>
<keyword evidence="5" id="KW-0496">Mitochondrion</keyword>
<keyword evidence="6" id="KW-0472">Membrane</keyword>
<evidence type="ECO:0000256" key="3">
    <source>
        <dbReference type="ARBA" id="ARBA00004370"/>
    </source>
</evidence>
<dbReference type="OrthoDB" id="1658288at2759"/>
<dbReference type="GO" id="GO:0005739">
    <property type="term" value="C:mitochondrion"/>
    <property type="evidence" value="ECO:0007669"/>
    <property type="project" value="UniProtKB-SubCell"/>
</dbReference>
<evidence type="ECO:0000256" key="5">
    <source>
        <dbReference type="ARBA" id="ARBA00023128"/>
    </source>
</evidence>
<comment type="subcellular location">
    <subcellularLocation>
        <location evidence="2">Endoplasmic reticulum</location>
    </subcellularLocation>
    <subcellularLocation>
        <location evidence="3">Membrane</location>
    </subcellularLocation>
    <subcellularLocation>
        <location evidence="1">Mitochondrion</location>
    </subcellularLocation>
</comment>
<evidence type="ECO:0000313" key="8">
    <source>
        <dbReference type="Proteomes" id="UP000244722"/>
    </source>
</evidence>
<evidence type="ECO:0000256" key="1">
    <source>
        <dbReference type="ARBA" id="ARBA00004173"/>
    </source>
</evidence>
<dbReference type="Proteomes" id="UP000244722">
    <property type="component" value="Unassembled WGS sequence"/>
</dbReference>
<sequence length="186" mass="20514">MSSSSPPPNHPTLTLLVEPEGVGDPEKHSVDVVVVHGLNGDYKKTWADGQEPPWISTALSKAVPKIKGFRQYPSVFDENVPIIFIGHCLGGVLIQELIWVANHDMDYLRIAARTRLLVLFGTPEVSGKEWDDVILKITLATTESEDCIPQRRDEYEILAICEGKPVPNLGYIGTKIFPGSSAPRKD</sequence>
<dbReference type="GO" id="GO:0005783">
    <property type="term" value="C:endoplasmic reticulum"/>
    <property type="evidence" value="ECO:0007669"/>
    <property type="project" value="UniProtKB-SubCell"/>
</dbReference>
<evidence type="ECO:0008006" key="9">
    <source>
        <dbReference type="Google" id="ProtNLM"/>
    </source>
</evidence>
<dbReference type="PANTHER" id="PTHR48182:SF2">
    <property type="entry name" value="PROTEIN SERAC1"/>
    <property type="match status" value="1"/>
</dbReference>
<protein>
    <recommendedName>
        <fullName evidence="9">DUF676 domain-containing protein</fullName>
    </recommendedName>
</protein>
<comment type="caution">
    <text evidence="7">The sequence shown here is derived from an EMBL/GenBank/DDBJ whole genome shotgun (WGS) entry which is preliminary data.</text>
</comment>
<gene>
    <name evidence="7" type="ORF">B9Z19DRAFT_81992</name>
</gene>
<reference evidence="7 8" key="1">
    <citation type="submission" date="2017-04" db="EMBL/GenBank/DDBJ databases">
        <title>Draft genome sequence of Tuber borchii Vittad., a whitish edible truffle.</title>
        <authorList>
            <consortium name="DOE Joint Genome Institute"/>
            <person name="Murat C."/>
            <person name="Kuo A."/>
            <person name="Barry K.W."/>
            <person name="Clum A."/>
            <person name="Dockter R.B."/>
            <person name="Fauchery L."/>
            <person name="Iotti M."/>
            <person name="Kohler A."/>
            <person name="Labutti K."/>
            <person name="Lindquist E.A."/>
            <person name="Lipzen A."/>
            <person name="Ohm R.A."/>
            <person name="Wang M."/>
            <person name="Grigoriev I.V."/>
            <person name="Zambonelli A."/>
            <person name="Martin F.M."/>
        </authorList>
    </citation>
    <scope>NUCLEOTIDE SEQUENCE [LARGE SCALE GENOMIC DNA]</scope>
    <source>
        <strain evidence="7 8">Tbo3840</strain>
    </source>
</reference>